<evidence type="ECO:0000313" key="5">
    <source>
        <dbReference type="EMBL" id="CAF4202946.1"/>
    </source>
</evidence>
<comment type="similarity">
    <text evidence="1">Belongs to the SS18 family.</text>
</comment>
<accession>A0A820HVK1</accession>
<evidence type="ECO:0000256" key="2">
    <source>
        <dbReference type="SAM" id="MobiDB-lite"/>
    </source>
</evidence>
<evidence type="ECO:0000313" key="6">
    <source>
        <dbReference type="EMBL" id="CAF4299580.1"/>
    </source>
</evidence>
<protein>
    <recommendedName>
        <fullName evidence="3">SS18 N-terminal domain-containing protein</fullName>
    </recommendedName>
</protein>
<dbReference type="AlphaFoldDB" id="A0A820HVK1"/>
<organism evidence="6 7">
    <name type="scientific">Rotaria socialis</name>
    <dbReference type="NCBI Taxonomy" id="392032"/>
    <lineage>
        <taxon>Eukaryota</taxon>
        <taxon>Metazoa</taxon>
        <taxon>Spiralia</taxon>
        <taxon>Gnathifera</taxon>
        <taxon>Rotifera</taxon>
        <taxon>Eurotatoria</taxon>
        <taxon>Bdelloidea</taxon>
        <taxon>Philodinida</taxon>
        <taxon>Philodinidae</taxon>
        <taxon>Rotaria</taxon>
    </lineage>
</organism>
<dbReference type="Proteomes" id="UP000663862">
    <property type="component" value="Unassembled WGS sequence"/>
</dbReference>
<dbReference type="InterPro" id="IPR007726">
    <property type="entry name" value="SS18_N"/>
</dbReference>
<feature type="region of interest" description="Disordered" evidence="2">
    <location>
        <begin position="147"/>
        <end position="189"/>
    </location>
</feature>
<dbReference type="Proteomes" id="UP000663873">
    <property type="component" value="Unassembled WGS sequence"/>
</dbReference>
<evidence type="ECO:0000256" key="1">
    <source>
        <dbReference type="ARBA" id="ARBA00007945"/>
    </source>
</evidence>
<evidence type="ECO:0000313" key="8">
    <source>
        <dbReference type="Proteomes" id="UP000663873"/>
    </source>
</evidence>
<dbReference type="EMBL" id="CAJOBQ010000226">
    <property type="protein sequence ID" value="CAF4299580.1"/>
    <property type="molecule type" value="Genomic_DNA"/>
</dbReference>
<name>A0A820HVK1_9BILA</name>
<dbReference type="EMBL" id="CAJOBP010000271">
    <property type="protein sequence ID" value="CAF4153218.1"/>
    <property type="molecule type" value="Genomic_DNA"/>
</dbReference>
<dbReference type="Proteomes" id="UP000663851">
    <property type="component" value="Unassembled WGS sequence"/>
</dbReference>
<keyword evidence="8" id="KW-1185">Reference proteome</keyword>
<sequence>MIEYSFICICMMHAQHQYQSGGLIQKKQPSLQKLLDDNSQLISLILDLQSKGKQIECLEYQRELYRNLSYLTQFDPSPPNHPNTLPSPDTFVQTRQSMANENMVQHVNTDQGNYINQVVNLEYDMIDLYYRKTCLSVIMKRLYRTQSNTPSQTSSHVNTSQYSLPTSTNPSGEQQHSSVSSHSNPMNKFTTSQQRAPYLQHGQVPNSNSMDPSYSQSYVPQQNNYQIQQQWYNQSRMPIQQEKQYTSSYQQ</sequence>
<dbReference type="EMBL" id="CAJOBO010000364">
    <property type="protein sequence ID" value="CAF4202946.1"/>
    <property type="molecule type" value="Genomic_DNA"/>
</dbReference>
<evidence type="ECO:0000313" key="7">
    <source>
        <dbReference type="Proteomes" id="UP000663862"/>
    </source>
</evidence>
<reference evidence="6" key="1">
    <citation type="submission" date="2021-02" db="EMBL/GenBank/DDBJ databases">
        <authorList>
            <person name="Nowell W R."/>
        </authorList>
    </citation>
    <scope>NUCLEOTIDE SEQUENCE</scope>
</reference>
<comment type="caution">
    <text evidence="6">The sequence shown here is derived from an EMBL/GenBank/DDBJ whole genome shotgun (WGS) entry which is preliminary data.</text>
</comment>
<gene>
    <name evidence="5" type="ORF">HFQ381_LOCUS7587</name>
    <name evidence="6" type="ORF">TSG867_LOCUS6167</name>
    <name evidence="4" type="ORF">UJA718_LOCUS3602</name>
</gene>
<evidence type="ECO:0000259" key="3">
    <source>
        <dbReference type="Pfam" id="PF05030"/>
    </source>
</evidence>
<dbReference type="Pfam" id="PF05030">
    <property type="entry name" value="SSXT"/>
    <property type="match status" value="1"/>
</dbReference>
<evidence type="ECO:0000313" key="4">
    <source>
        <dbReference type="EMBL" id="CAF4153218.1"/>
    </source>
</evidence>
<feature type="domain" description="SS18 N-terminal" evidence="3">
    <location>
        <begin position="27"/>
        <end position="73"/>
    </location>
</feature>
<proteinExistence type="inferred from homology"/>